<protein>
    <recommendedName>
        <fullName evidence="5 11">L-aspartate oxidase</fullName>
        <ecNumber evidence="4 11">1.4.3.16</ecNumber>
    </recommendedName>
</protein>
<dbReference type="SUPFAM" id="SSF46977">
    <property type="entry name" value="Succinate dehydrogenase/fumarate reductase flavoprotein C-terminal domain"/>
    <property type="match status" value="1"/>
</dbReference>
<dbReference type="Pfam" id="PF00890">
    <property type="entry name" value="FAD_binding_2"/>
    <property type="match status" value="1"/>
</dbReference>
<comment type="subcellular location">
    <subcellularLocation>
        <location evidence="12">Cytoplasm</location>
    </subcellularLocation>
</comment>
<evidence type="ECO:0000259" key="14">
    <source>
        <dbReference type="Pfam" id="PF02910"/>
    </source>
</evidence>
<comment type="similarity">
    <text evidence="3 12">Belongs to the FAD-dependent oxidoreductase 2 family. NadB subfamily.</text>
</comment>
<dbReference type="PRINTS" id="PR00368">
    <property type="entry name" value="FADPNR"/>
</dbReference>
<evidence type="ECO:0000256" key="5">
    <source>
        <dbReference type="ARBA" id="ARBA00021901"/>
    </source>
</evidence>
<dbReference type="NCBIfam" id="TIGR00551">
    <property type="entry name" value="nadB"/>
    <property type="match status" value="1"/>
</dbReference>
<proteinExistence type="inferred from homology"/>
<dbReference type="InterPro" id="IPR015939">
    <property type="entry name" value="Fum_Rdtase/Succ_DH_flav-like_C"/>
</dbReference>
<dbReference type="PANTHER" id="PTHR42716">
    <property type="entry name" value="L-ASPARTATE OXIDASE"/>
    <property type="match status" value="1"/>
</dbReference>
<dbReference type="InterPro" id="IPR027477">
    <property type="entry name" value="Succ_DH/fumarate_Rdtase_cat_sf"/>
</dbReference>
<comment type="cofactor">
    <cofactor evidence="1 12">
        <name>FAD</name>
        <dbReference type="ChEBI" id="CHEBI:57692"/>
    </cofactor>
</comment>
<keyword evidence="8 12" id="KW-0274">FAD</keyword>
<dbReference type="Proteomes" id="UP001218246">
    <property type="component" value="Unassembled WGS sequence"/>
</dbReference>
<dbReference type="RefSeq" id="WP_124563257.1">
    <property type="nucleotide sequence ID" value="NZ_JARRRY010000001.1"/>
</dbReference>
<gene>
    <name evidence="15" type="primary">nadB</name>
    <name evidence="15" type="ORF">P6P90_03900</name>
</gene>
<evidence type="ECO:0000256" key="8">
    <source>
        <dbReference type="ARBA" id="ARBA00022827"/>
    </source>
</evidence>
<dbReference type="InterPro" id="IPR003953">
    <property type="entry name" value="FAD-dep_OxRdtase_2_FAD-bd"/>
</dbReference>
<dbReference type="Gene3D" id="1.20.58.100">
    <property type="entry name" value="Fumarate reductase/succinate dehydrogenase flavoprotein-like, C-terminal domain"/>
    <property type="match status" value="1"/>
</dbReference>
<dbReference type="SUPFAM" id="SSF51905">
    <property type="entry name" value="FAD/NAD(P)-binding domain"/>
    <property type="match status" value="1"/>
</dbReference>
<evidence type="ECO:0000259" key="13">
    <source>
        <dbReference type="Pfam" id="PF00890"/>
    </source>
</evidence>
<sequence length="495" mass="54568">MPNADVVIVGSGLAALCTAEKLCQQKNVIIITKRSIKDNNSYMAQGGIAAAIALDDHWCYHYQDTMEAGCYHNNPEAVSYLVQQGSSEIRKLLREGMLFDQDESGLSLGREGAHGKRRILHAGGDATGKYLLEHMLEKVKKHVTIIEHEMVLDLIIEEGICKGIITRDNQQVTYYYAPHTVLATGGIGALYAFSSNQNTITGDGIAMAYRAGAKLADLEFVQFHPTMLYVDGACKGLISEAVRGEGAVLRNSKGEQFMKRYAQGDLSPRDVVSRAIHEQMLQGEKVYLDITPVAGFVERFPSISALCDEYGVCIAHGKIPVVPGAHFHMGGIATNLDGETSVPGLYAVGEVACNGVHGANRLASNSLLEGLVFGGRLGKYLLQKQEEPFSLPIHKEVLYCNTLFPKQEELQHMMMTYAGIVRTEEGLQHAQRWLNQYTAHTENAIEPTNEQMKMKNMLLVAWLIVTAALNRRNSIGGHFRKDFPHREASELHVTI</sequence>
<evidence type="ECO:0000256" key="3">
    <source>
        <dbReference type="ARBA" id="ARBA00008562"/>
    </source>
</evidence>
<dbReference type="GO" id="GO:0008734">
    <property type="term" value="F:L-aspartate oxidase activity"/>
    <property type="evidence" value="ECO:0007669"/>
    <property type="project" value="UniProtKB-EC"/>
</dbReference>
<evidence type="ECO:0000256" key="11">
    <source>
        <dbReference type="NCBIfam" id="TIGR00551"/>
    </source>
</evidence>
<keyword evidence="16" id="KW-1185">Reference proteome</keyword>
<evidence type="ECO:0000256" key="1">
    <source>
        <dbReference type="ARBA" id="ARBA00001974"/>
    </source>
</evidence>
<feature type="domain" description="FAD-dependent oxidoreductase 2 FAD-binding" evidence="13">
    <location>
        <begin position="5"/>
        <end position="367"/>
    </location>
</feature>
<dbReference type="SUPFAM" id="SSF56425">
    <property type="entry name" value="Succinate dehydrogenase/fumarate reductase flavoprotein, catalytic domain"/>
    <property type="match status" value="1"/>
</dbReference>
<dbReference type="Gene3D" id="3.50.50.60">
    <property type="entry name" value="FAD/NAD(P)-binding domain"/>
    <property type="match status" value="1"/>
</dbReference>
<evidence type="ECO:0000256" key="10">
    <source>
        <dbReference type="ARBA" id="ARBA00048305"/>
    </source>
</evidence>
<reference evidence="15 16" key="1">
    <citation type="submission" date="2023-04" db="EMBL/GenBank/DDBJ databases">
        <title>Ectobacillus antri isolated from activated sludge.</title>
        <authorList>
            <person name="Yan P."/>
            <person name="Liu X."/>
        </authorList>
    </citation>
    <scope>NUCLEOTIDE SEQUENCE [LARGE SCALE GENOMIC DNA]</scope>
    <source>
        <strain evidence="15 16">C18H</strain>
    </source>
</reference>
<evidence type="ECO:0000256" key="6">
    <source>
        <dbReference type="ARBA" id="ARBA00022630"/>
    </source>
</evidence>
<keyword evidence="9 12" id="KW-0560">Oxidoreductase</keyword>
<accession>A0ABT6H418</accession>
<dbReference type="InterPro" id="IPR037099">
    <property type="entry name" value="Fum_R/Succ_DH_flav-like_C_sf"/>
</dbReference>
<evidence type="ECO:0000256" key="9">
    <source>
        <dbReference type="ARBA" id="ARBA00023002"/>
    </source>
</evidence>
<keyword evidence="7 12" id="KW-0662">Pyridine nucleotide biosynthesis</keyword>
<evidence type="ECO:0000313" key="16">
    <source>
        <dbReference type="Proteomes" id="UP001218246"/>
    </source>
</evidence>
<dbReference type="EC" id="1.4.3.16" evidence="4 11"/>
<dbReference type="Pfam" id="PF02910">
    <property type="entry name" value="Succ_DH_flav_C"/>
    <property type="match status" value="1"/>
</dbReference>
<dbReference type="PANTHER" id="PTHR42716:SF2">
    <property type="entry name" value="L-ASPARTATE OXIDASE, CHLOROPLASTIC"/>
    <property type="match status" value="1"/>
</dbReference>
<comment type="caution">
    <text evidence="15">The sequence shown here is derived from an EMBL/GenBank/DDBJ whole genome shotgun (WGS) entry which is preliminary data.</text>
</comment>
<organism evidence="15 16">
    <name type="scientific">Ectobacillus antri</name>
    <dbReference type="NCBI Taxonomy" id="2486280"/>
    <lineage>
        <taxon>Bacteria</taxon>
        <taxon>Bacillati</taxon>
        <taxon>Bacillota</taxon>
        <taxon>Bacilli</taxon>
        <taxon>Bacillales</taxon>
        <taxon>Bacillaceae</taxon>
        <taxon>Ectobacillus</taxon>
    </lineage>
</organism>
<evidence type="ECO:0000313" key="15">
    <source>
        <dbReference type="EMBL" id="MDG5753141.1"/>
    </source>
</evidence>
<comment type="pathway">
    <text evidence="2 12">Cofactor biosynthesis; NAD(+) biosynthesis; iminoaspartate from L-aspartate (oxidase route): step 1/1.</text>
</comment>
<dbReference type="EMBL" id="JARULN010000002">
    <property type="protein sequence ID" value="MDG5753141.1"/>
    <property type="molecule type" value="Genomic_DNA"/>
</dbReference>
<dbReference type="Gene3D" id="3.90.700.10">
    <property type="entry name" value="Succinate dehydrogenase/fumarate reductase flavoprotein, catalytic domain"/>
    <property type="match status" value="1"/>
</dbReference>
<evidence type="ECO:0000256" key="7">
    <source>
        <dbReference type="ARBA" id="ARBA00022642"/>
    </source>
</evidence>
<dbReference type="InterPro" id="IPR005288">
    <property type="entry name" value="NadB"/>
</dbReference>
<evidence type="ECO:0000256" key="12">
    <source>
        <dbReference type="RuleBase" id="RU362049"/>
    </source>
</evidence>
<keyword evidence="6 12" id="KW-0285">Flavoprotein</keyword>
<name>A0ABT6H418_9BACI</name>
<evidence type="ECO:0000256" key="4">
    <source>
        <dbReference type="ARBA" id="ARBA00012173"/>
    </source>
</evidence>
<evidence type="ECO:0000256" key="2">
    <source>
        <dbReference type="ARBA" id="ARBA00004950"/>
    </source>
</evidence>
<comment type="function">
    <text evidence="12">Catalyzes the oxidation of L-aspartate to iminoaspartate.</text>
</comment>
<feature type="domain" description="Fumarate reductase/succinate dehydrogenase flavoprotein-like C-terminal" evidence="14">
    <location>
        <begin position="408"/>
        <end position="489"/>
    </location>
</feature>
<comment type="catalytic activity">
    <reaction evidence="10">
        <text>L-aspartate + O2 = iminosuccinate + H2O2</text>
        <dbReference type="Rhea" id="RHEA:25876"/>
        <dbReference type="ChEBI" id="CHEBI:15379"/>
        <dbReference type="ChEBI" id="CHEBI:16240"/>
        <dbReference type="ChEBI" id="CHEBI:29991"/>
        <dbReference type="ChEBI" id="CHEBI:77875"/>
        <dbReference type="EC" id="1.4.3.16"/>
    </reaction>
    <physiologicalReaction direction="left-to-right" evidence="10">
        <dbReference type="Rhea" id="RHEA:25877"/>
    </physiologicalReaction>
</comment>
<dbReference type="InterPro" id="IPR036188">
    <property type="entry name" value="FAD/NAD-bd_sf"/>
</dbReference>
<dbReference type="NCBIfam" id="NF005978">
    <property type="entry name" value="PRK08071.1"/>
    <property type="match status" value="1"/>
</dbReference>